<proteinExistence type="predicted"/>
<keyword evidence="1" id="KW-0175">Coiled coil</keyword>
<protein>
    <recommendedName>
        <fullName evidence="4">Transposase</fullName>
    </recommendedName>
</protein>
<keyword evidence="3" id="KW-1185">Reference proteome</keyword>
<dbReference type="InterPro" id="IPR049343">
    <property type="entry name" value="Transposase_29"/>
</dbReference>
<name>A0ABZ0SD90_9GAMM</name>
<evidence type="ECO:0000313" key="3">
    <source>
        <dbReference type="Proteomes" id="UP001432180"/>
    </source>
</evidence>
<dbReference type="Pfam" id="PF21804">
    <property type="entry name" value="Transposase_29"/>
    <property type="match status" value="1"/>
</dbReference>
<evidence type="ECO:0000256" key="1">
    <source>
        <dbReference type="SAM" id="Coils"/>
    </source>
</evidence>
<dbReference type="Pfam" id="PF13384">
    <property type="entry name" value="HTH_23"/>
    <property type="match status" value="1"/>
</dbReference>
<gene>
    <name evidence="2" type="ORF">Thiowin_03662</name>
</gene>
<sequence>MKWFYPHQGASLVTQIELLAEPAGALDRAVRFELGGGYALHLPHGPRALGTLYHRGTPIKQVNLRDKAERRLLAVELMQKGVNQSRLADALQLSRQTLHNYRESYREFGVQGLLHGYSPAKSKDEELHRHLNVNKHRPGSKARELEALRRAKREQAEGEAQAELDWDGEATYELQEPAIEETLSAALAGAQATPPQSQPTEVVASERPYAQNHDWEDSRYAGIFPILMVLISQWHWLSGVMRLFGNGWKLFMVFALMGVSNIRSIEQIKHVRRDEAGRMLGIGTLPCLETIWGWFHAVAKQGRAAVLVAAFSDDQLQRGLVGTDVWFTDGHLLPYTGMHKVHASYHTQRRMPTPGQTNLVTCDARGRVVCFEIQEGKGDLRGRILALGEYAREQGLGVMPLQVFDREGDGLEFFSTLVATDTPFVTWEKNADAARLRGLEAGSFTETLTLNGTEYRLLEEEKACTDPLKPAPCAAESEPTFKLRRVVIWNLRTGHRTSVVCWDGALGLTPVAIATAMLSRWGASENTFKHLQERHPYHYHPGFGVSESEKQDIANPAIKAIDAQCQAIKTQLNRLYKQQTKCKPGIKKDGTLRANSKHQRIAAEIAAAEAELARLKDERDQLPERVDVGTLSDYRSFQAIDNEGKNLFDVVTSSVWNARCQLIDWLEPVYAKDSDRVDLLYAILNCHGWIRSDARSVVVRLEPLQQPARRAAQEQLCRKLTGLGARIPGGKWLRIEVGDAPL</sequence>
<dbReference type="Proteomes" id="UP001432180">
    <property type="component" value="Chromosome"/>
</dbReference>
<accession>A0ABZ0SD90</accession>
<dbReference type="SUPFAM" id="SSF46689">
    <property type="entry name" value="Homeodomain-like"/>
    <property type="match status" value="1"/>
</dbReference>
<feature type="coiled-coil region" evidence="1">
    <location>
        <begin position="598"/>
        <end position="625"/>
    </location>
</feature>
<dbReference type="RefSeq" id="WP_328984341.1">
    <property type="nucleotide sequence ID" value="NZ_CP121472.1"/>
</dbReference>
<evidence type="ECO:0008006" key="4">
    <source>
        <dbReference type="Google" id="ProtNLM"/>
    </source>
</evidence>
<dbReference type="EMBL" id="CP121472">
    <property type="protein sequence ID" value="WPL18588.1"/>
    <property type="molecule type" value="Genomic_DNA"/>
</dbReference>
<organism evidence="2 3">
    <name type="scientific">Thiorhodovibrio winogradskyi</name>
    <dbReference type="NCBI Taxonomy" id="77007"/>
    <lineage>
        <taxon>Bacteria</taxon>
        <taxon>Pseudomonadati</taxon>
        <taxon>Pseudomonadota</taxon>
        <taxon>Gammaproteobacteria</taxon>
        <taxon>Chromatiales</taxon>
        <taxon>Chromatiaceae</taxon>
        <taxon>Thiorhodovibrio</taxon>
    </lineage>
</organism>
<dbReference type="InterPro" id="IPR009057">
    <property type="entry name" value="Homeodomain-like_sf"/>
</dbReference>
<evidence type="ECO:0000313" key="2">
    <source>
        <dbReference type="EMBL" id="WPL18588.1"/>
    </source>
</evidence>
<reference evidence="2 3" key="1">
    <citation type="journal article" date="2023" name="Microorganisms">
        <title>Thiorhodovibrio frisius and Trv. litoralis spp. nov., Two Novel Members from a Clade of Fastidious Purple Sulfur Bacteria That Exhibit Unique Red-Shifted Light-Harvesting Capabilities.</title>
        <authorList>
            <person name="Methner A."/>
            <person name="Kuzyk S.B."/>
            <person name="Petersen J."/>
            <person name="Bauer S."/>
            <person name="Brinkmann H."/>
            <person name="Sichau K."/>
            <person name="Wanner G."/>
            <person name="Wolf J."/>
            <person name="Neumann-Schaal M."/>
            <person name="Henke P."/>
            <person name="Tank M."/>
            <person name="Sproer C."/>
            <person name="Bunk B."/>
            <person name="Overmann J."/>
        </authorList>
    </citation>
    <scope>NUCLEOTIDE SEQUENCE [LARGE SCALE GENOMIC DNA]</scope>
    <source>
        <strain evidence="2 3">DSM 6702</strain>
    </source>
</reference>